<reference evidence="2 3" key="1">
    <citation type="submission" date="2022-05" db="EMBL/GenBank/DDBJ databases">
        <authorList>
            <person name="Friedrich I."/>
            <person name="Poehlein A."/>
            <person name="Schneider D."/>
            <person name="Hertel R."/>
            <person name="Daniel R."/>
        </authorList>
    </citation>
    <scope>NUCLEOTIDE SEQUENCE [LARGE SCALE GENOMIC DNA]</scope>
</reference>
<keyword evidence="1" id="KW-0472">Membrane</keyword>
<accession>A0A9E7MS12</accession>
<proteinExistence type="predicted"/>
<evidence type="ECO:0000313" key="2">
    <source>
        <dbReference type="EMBL" id="USN15465.1"/>
    </source>
</evidence>
<feature type="transmembrane region" description="Helical" evidence="1">
    <location>
        <begin position="35"/>
        <end position="58"/>
    </location>
</feature>
<protein>
    <recommendedName>
        <fullName evidence="4">Holin</fullName>
    </recommendedName>
</protein>
<evidence type="ECO:0000256" key="1">
    <source>
        <dbReference type="SAM" id="Phobius"/>
    </source>
</evidence>
<sequence length="157" mass="17296">MTDTSTPEKPAEDAQPTVHLGVAFRSISDQFRATISLIMMGGGLIFTAWLVLAGFGWVKPVSEGLRWAVIGFGVYWFLFMGIRALMLDYLTARSALKTQRLMDAVQFLALYAQLALQGAAKAAEDAHKPDPKVQSDIASSVSYLHDMIRKRSEEDNA</sequence>
<keyword evidence="3" id="KW-1185">Reference proteome</keyword>
<keyword evidence="1" id="KW-1133">Transmembrane helix</keyword>
<organism evidence="2 3">
    <name type="scientific">Brevundimonas phage vB_BpoS-Kikimora</name>
    <dbReference type="NCBI Taxonomy" id="2948601"/>
    <lineage>
        <taxon>Viruses</taxon>
        <taxon>Duplodnaviria</taxon>
        <taxon>Heunggongvirae</taxon>
        <taxon>Uroviricota</taxon>
        <taxon>Caudoviricetes</taxon>
        <taxon>Jeanschmidtviridae</taxon>
        <taxon>Kikimoravirus</taxon>
        <taxon>Kikimoravirus kikimora</taxon>
    </lineage>
</organism>
<dbReference type="Proteomes" id="UP001056576">
    <property type="component" value="Segment"/>
</dbReference>
<gene>
    <name evidence="2" type="ORF">KIKIMORA_03230</name>
</gene>
<evidence type="ECO:0000313" key="3">
    <source>
        <dbReference type="Proteomes" id="UP001056576"/>
    </source>
</evidence>
<name>A0A9E7MS12_9CAUD</name>
<evidence type="ECO:0008006" key="4">
    <source>
        <dbReference type="Google" id="ProtNLM"/>
    </source>
</evidence>
<dbReference type="EMBL" id="ON529857">
    <property type="protein sequence ID" value="USN15465.1"/>
    <property type="molecule type" value="Genomic_DNA"/>
</dbReference>
<keyword evidence="1" id="KW-0812">Transmembrane</keyword>
<feature type="transmembrane region" description="Helical" evidence="1">
    <location>
        <begin position="64"/>
        <end position="90"/>
    </location>
</feature>